<feature type="domain" description="Glycosyl transferase family 1" evidence="1">
    <location>
        <begin position="176"/>
        <end position="342"/>
    </location>
</feature>
<evidence type="ECO:0000259" key="1">
    <source>
        <dbReference type="Pfam" id="PF00534"/>
    </source>
</evidence>
<dbReference type="GO" id="GO:0016740">
    <property type="term" value="F:transferase activity"/>
    <property type="evidence" value="ECO:0007669"/>
    <property type="project" value="UniProtKB-KW"/>
</dbReference>
<keyword evidence="2" id="KW-0808">Transferase</keyword>
<sequence length="363" mass="41599">MVRKDVLLQILYPGLGGHSSVAFSIIEGDQVNFYTHELLGYGIEEPSESFIKKGEEVKVNCTSVKKKKGLSLRSYFKVYSQIKGVKPDVIIMHSTSLIICVWLYRLFNSIDFISVEHQANDAKTKKDWIYSFLILKLSPKIVYLTKNYWRETKNKFNRISSGKSIKVINNGINIRKFKPKSKLIEKDTLNFSMISRMTDLRDHYTLIDAFKEVSNNKDYKLFFAGNGHTKKELEAYVAQKNLSSKIIFTGNLNEEQVISLIHKTDIYIHSSLAETLSTSLLQVMACKVPIIATDIPGINNLLVDGEEALLFKPKNTNHLIEKMECLMNSVEMRNKLALNAYSKIKEKYSSEAMFAKYKSFIQE</sequence>
<organism evidence="2 3">
    <name type="scientific">Psychroflexus planctonicus</name>
    <dbReference type="NCBI Taxonomy" id="1526575"/>
    <lineage>
        <taxon>Bacteria</taxon>
        <taxon>Pseudomonadati</taxon>
        <taxon>Bacteroidota</taxon>
        <taxon>Flavobacteriia</taxon>
        <taxon>Flavobacteriales</taxon>
        <taxon>Flavobacteriaceae</taxon>
        <taxon>Psychroflexus</taxon>
    </lineage>
</organism>
<keyword evidence="3" id="KW-1185">Reference proteome</keyword>
<dbReference type="Proteomes" id="UP000599179">
    <property type="component" value="Unassembled WGS sequence"/>
</dbReference>
<dbReference type="InterPro" id="IPR001296">
    <property type="entry name" value="Glyco_trans_1"/>
</dbReference>
<reference evidence="3" key="1">
    <citation type="journal article" date="2019" name="Int. J. Syst. Evol. Microbiol.">
        <title>The Global Catalogue of Microorganisms (GCM) 10K type strain sequencing project: providing services to taxonomists for standard genome sequencing and annotation.</title>
        <authorList>
            <consortium name="The Broad Institute Genomics Platform"/>
            <consortium name="The Broad Institute Genome Sequencing Center for Infectious Disease"/>
            <person name="Wu L."/>
            <person name="Ma J."/>
        </authorList>
    </citation>
    <scope>NUCLEOTIDE SEQUENCE [LARGE SCALE GENOMIC DNA]</scope>
    <source>
        <strain evidence="3">CGMCC 1.12931</strain>
    </source>
</reference>
<dbReference type="PANTHER" id="PTHR12526:SF630">
    <property type="entry name" value="GLYCOSYLTRANSFERASE"/>
    <property type="match status" value="1"/>
</dbReference>
<protein>
    <submittedName>
        <fullName evidence="2">Glycosyl transferase</fullName>
    </submittedName>
</protein>
<dbReference type="Pfam" id="PF00534">
    <property type="entry name" value="Glycos_transf_1"/>
    <property type="match status" value="1"/>
</dbReference>
<evidence type="ECO:0000313" key="3">
    <source>
        <dbReference type="Proteomes" id="UP000599179"/>
    </source>
</evidence>
<dbReference type="EMBL" id="BMGM01000010">
    <property type="protein sequence ID" value="GGE41898.1"/>
    <property type="molecule type" value="Genomic_DNA"/>
</dbReference>
<dbReference type="Gene3D" id="3.40.50.2000">
    <property type="entry name" value="Glycogen Phosphorylase B"/>
    <property type="match status" value="2"/>
</dbReference>
<dbReference type="CDD" id="cd03801">
    <property type="entry name" value="GT4_PimA-like"/>
    <property type="match status" value="1"/>
</dbReference>
<comment type="caution">
    <text evidence="2">The sequence shown here is derived from an EMBL/GenBank/DDBJ whole genome shotgun (WGS) entry which is preliminary data.</text>
</comment>
<dbReference type="RefSeq" id="WP_188459229.1">
    <property type="nucleotide sequence ID" value="NZ_BMGM01000010.1"/>
</dbReference>
<gene>
    <name evidence="2" type="ORF">GCM10010832_22440</name>
</gene>
<evidence type="ECO:0000313" key="2">
    <source>
        <dbReference type="EMBL" id="GGE41898.1"/>
    </source>
</evidence>
<dbReference type="PANTHER" id="PTHR12526">
    <property type="entry name" value="GLYCOSYLTRANSFERASE"/>
    <property type="match status" value="1"/>
</dbReference>
<proteinExistence type="predicted"/>
<dbReference type="SUPFAM" id="SSF53756">
    <property type="entry name" value="UDP-Glycosyltransferase/glycogen phosphorylase"/>
    <property type="match status" value="1"/>
</dbReference>
<name>A0ABQ1SLE7_9FLAO</name>
<accession>A0ABQ1SLE7</accession>